<proteinExistence type="predicted"/>
<evidence type="ECO:0000313" key="3">
    <source>
        <dbReference type="Proteomes" id="UP000012040"/>
    </source>
</evidence>
<dbReference type="Gene3D" id="3.40.50.150">
    <property type="entry name" value="Vaccinia Virus protein VP39"/>
    <property type="match status" value="1"/>
</dbReference>
<dbReference type="EMBL" id="CP003537">
    <property type="protein sequence ID" value="AGH95817.1"/>
    <property type="molecule type" value="Genomic_DNA"/>
</dbReference>
<dbReference type="InterPro" id="IPR041698">
    <property type="entry name" value="Methyltransf_25"/>
</dbReference>
<accession>M4V8T3</accession>
<dbReference type="RefSeq" id="WP_015470307.1">
    <property type="nucleotide sequence ID" value="NC_020813.1"/>
</dbReference>
<dbReference type="KEGG" id="bex:A11Q_1601"/>
<evidence type="ECO:0000259" key="1">
    <source>
        <dbReference type="Pfam" id="PF13649"/>
    </source>
</evidence>
<dbReference type="AlphaFoldDB" id="M4V8T3"/>
<protein>
    <recommendedName>
        <fullName evidence="1">Methyltransferase domain-containing protein</fullName>
    </recommendedName>
</protein>
<evidence type="ECO:0000313" key="2">
    <source>
        <dbReference type="EMBL" id="AGH95817.1"/>
    </source>
</evidence>
<dbReference type="STRING" id="1184267.A11Q_1601"/>
<dbReference type="Proteomes" id="UP000012040">
    <property type="component" value="Chromosome"/>
</dbReference>
<dbReference type="PATRIC" id="fig|1184267.3.peg.1621"/>
<dbReference type="SUPFAM" id="SSF53335">
    <property type="entry name" value="S-adenosyl-L-methionine-dependent methyltransferases"/>
    <property type="match status" value="1"/>
</dbReference>
<keyword evidence="3" id="KW-1185">Reference proteome</keyword>
<organism evidence="2 3">
    <name type="scientific">Pseudobdellovibrio exovorus JSS</name>
    <dbReference type="NCBI Taxonomy" id="1184267"/>
    <lineage>
        <taxon>Bacteria</taxon>
        <taxon>Pseudomonadati</taxon>
        <taxon>Bdellovibrionota</taxon>
        <taxon>Bdellovibrionia</taxon>
        <taxon>Bdellovibrionales</taxon>
        <taxon>Pseudobdellovibrionaceae</taxon>
        <taxon>Pseudobdellovibrio</taxon>
    </lineage>
</organism>
<sequence length="213" mass="24242">MKNNFWNENVEQWVQVIDSMGIDSRKITNPAIIQAISDNKLKSVLDVGCGEGWLARSLPEDIQYTGIDGSEGLIKKAQERSGHLFEAVSYDDLKSKNWRPNALVEGVVFNFSLLDEDISSTLKSVSEFLLPEGKIIIQTIHPCFKLPTYQDGWFIEDFKTMSVDFKDVMPWYGRTLSSWISEFEKSDLRLCQLIEPRGEGLPTSIIFILKSVK</sequence>
<dbReference type="Pfam" id="PF13649">
    <property type="entry name" value="Methyltransf_25"/>
    <property type="match status" value="1"/>
</dbReference>
<dbReference type="eggNOG" id="COG2227">
    <property type="taxonomic scope" value="Bacteria"/>
</dbReference>
<dbReference type="OrthoDB" id="21342at2"/>
<dbReference type="InterPro" id="IPR029063">
    <property type="entry name" value="SAM-dependent_MTases_sf"/>
</dbReference>
<gene>
    <name evidence="2" type="ORF">A11Q_1601</name>
</gene>
<reference evidence="2 3" key="1">
    <citation type="journal article" date="2013" name="ISME J.">
        <title>By their genes ye shall know them: genomic signatures of predatory bacteria.</title>
        <authorList>
            <person name="Pasternak Z."/>
            <person name="Pietrokovski S."/>
            <person name="Rotem O."/>
            <person name="Gophna U."/>
            <person name="Lurie-Weinberger M.N."/>
            <person name="Jurkevitch E."/>
        </authorList>
    </citation>
    <scope>NUCLEOTIDE SEQUENCE [LARGE SCALE GENOMIC DNA]</scope>
    <source>
        <strain evidence="2 3">JSS</strain>
    </source>
</reference>
<dbReference type="HOGENOM" id="CLU_049749_1_1_7"/>
<dbReference type="CDD" id="cd02440">
    <property type="entry name" value="AdoMet_MTases"/>
    <property type="match status" value="1"/>
</dbReference>
<feature type="domain" description="Methyltransferase" evidence="1">
    <location>
        <begin position="44"/>
        <end position="133"/>
    </location>
</feature>
<name>M4V8T3_9BACT</name>